<protein>
    <submittedName>
        <fullName evidence="5">Helix-turn-helix domain-containing protein</fullName>
    </submittedName>
</protein>
<dbReference type="PANTHER" id="PTHR46796:SF7">
    <property type="entry name" value="ARAC FAMILY TRANSCRIPTIONAL REGULATOR"/>
    <property type="match status" value="1"/>
</dbReference>
<dbReference type="Proteomes" id="UP000433309">
    <property type="component" value="Unassembled WGS sequence"/>
</dbReference>
<sequence length="321" mass="34048">MDPLSHLLSLYPVRTALDVRCRFGAPWVLDHPGTPSGVAPYHLIVRGEALADGAHGTDGAPLALHSGDILVFPHGGAHRLHLGDAAKASPLQTSPGLLRYEHNNGDGPQTDILCGEFHFDADGSAGLLAALPPVLLVRTAGRPDAQSLRHLLRMLQEEAETPRSGSEAILRQLASALFALLIRTWLEQALTVPGLFGVLAERRLQAALNGMLTAPEKPWTLEELADASHMSRATFARLFKQAAGATPADVLTQLRMARAARLLDAGRAAGEVSEAVGYQSEAAFNRAFKRQYGMGPGAYRKLAAGASISKSEVGSATQGKI</sequence>
<dbReference type="SUPFAM" id="SSF46689">
    <property type="entry name" value="Homeodomain-like"/>
    <property type="match status" value="2"/>
</dbReference>
<evidence type="ECO:0000256" key="3">
    <source>
        <dbReference type="ARBA" id="ARBA00023163"/>
    </source>
</evidence>
<evidence type="ECO:0000256" key="2">
    <source>
        <dbReference type="ARBA" id="ARBA00023125"/>
    </source>
</evidence>
<keyword evidence="1" id="KW-0805">Transcription regulation</keyword>
<dbReference type="Pfam" id="PF12833">
    <property type="entry name" value="HTH_18"/>
    <property type="match status" value="1"/>
</dbReference>
<dbReference type="InterPro" id="IPR020449">
    <property type="entry name" value="Tscrpt_reg_AraC-type_HTH"/>
</dbReference>
<name>A0A6I2L3D2_9BURK</name>
<dbReference type="EMBL" id="WKJK01000006">
    <property type="protein sequence ID" value="MRW91106.1"/>
    <property type="molecule type" value="Genomic_DNA"/>
</dbReference>
<proteinExistence type="predicted"/>
<feature type="domain" description="HTH araC/xylS-type" evidence="4">
    <location>
        <begin position="202"/>
        <end position="302"/>
    </location>
</feature>
<keyword evidence="6" id="KW-1185">Reference proteome</keyword>
<dbReference type="Gene3D" id="1.10.10.60">
    <property type="entry name" value="Homeodomain-like"/>
    <property type="match status" value="2"/>
</dbReference>
<dbReference type="PANTHER" id="PTHR46796">
    <property type="entry name" value="HTH-TYPE TRANSCRIPTIONAL ACTIVATOR RHAS-RELATED"/>
    <property type="match status" value="1"/>
</dbReference>
<dbReference type="AlphaFoldDB" id="A0A6I2L3D2"/>
<evidence type="ECO:0000313" key="5">
    <source>
        <dbReference type="EMBL" id="MRW91106.1"/>
    </source>
</evidence>
<gene>
    <name evidence="5" type="ORF">GJ699_14005</name>
</gene>
<organism evidence="5 6">
    <name type="scientific">Duganella guangzhouensis</name>
    <dbReference type="NCBI Taxonomy" id="2666084"/>
    <lineage>
        <taxon>Bacteria</taxon>
        <taxon>Pseudomonadati</taxon>
        <taxon>Pseudomonadota</taxon>
        <taxon>Betaproteobacteria</taxon>
        <taxon>Burkholderiales</taxon>
        <taxon>Oxalobacteraceae</taxon>
        <taxon>Telluria group</taxon>
        <taxon>Duganella</taxon>
    </lineage>
</organism>
<comment type="caution">
    <text evidence="5">The sequence shown here is derived from an EMBL/GenBank/DDBJ whole genome shotgun (WGS) entry which is preliminary data.</text>
</comment>
<dbReference type="Pfam" id="PF12852">
    <property type="entry name" value="Cupin_6"/>
    <property type="match status" value="1"/>
</dbReference>
<reference evidence="5 6" key="1">
    <citation type="submission" date="2019-11" db="EMBL/GenBank/DDBJ databases">
        <title>Novel species isolated from a subtropical stream in China.</title>
        <authorList>
            <person name="Lu H."/>
        </authorList>
    </citation>
    <scope>NUCLEOTIDE SEQUENCE [LARGE SCALE GENOMIC DNA]</scope>
    <source>
        <strain evidence="5 6">FT80W</strain>
    </source>
</reference>
<evidence type="ECO:0000313" key="6">
    <source>
        <dbReference type="Proteomes" id="UP000433309"/>
    </source>
</evidence>
<accession>A0A6I2L3D2</accession>
<dbReference type="InterPro" id="IPR009057">
    <property type="entry name" value="Homeodomain-like_sf"/>
</dbReference>
<dbReference type="InterPro" id="IPR018060">
    <property type="entry name" value="HTH_AraC"/>
</dbReference>
<evidence type="ECO:0000259" key="4">
    <source>
        <dbReference type="PROSITE" id="PS01124"/>
    </source>
</evidence>
<dbReference type="GO" id="GO:0043565">
    <property type="term" value="F:sequence-specific DNA binding"/>
    <property type="evidence" value="ECO:0007669"/>
    <property type="project" value="InterPro"/>
</dbReference>
<dbReference type="SMART" id="SM00342">
    <property type="entry name" value="HTH_ARAC"/>
    <property type="match status" value="1"/>
</dbReference>
<keyword evidence="2" id="KW-0238">DNA-binding</keyword>
<dbReference type="InterPro" id="IPR050204">
    <property type="entry name" value="AraC_XylS_family_regulators"/>
</dbReference>
<dbReference type="PRINTS" id="PR00032">
    <property type="entry name" value="HTHARAC"/>
</dbReference>
<keyword evidence="3" id="KW-0804">Transcription</keyword>
<dbReference type="RefSeq" id="WP_154377171.1">
    <property type="nucleotide sequence ID" value="NZ_WKJK01000006.1"/>
</dbReference>
<dbReference type="InterPro" id="IPR032783">
    <property type="entry name" value="AraC_lig"/>
</dbReference>
<evidence type="ECO:0000256" key="1">
    <source>
        <dbReference type="ARBA" id="ARBA00023015"/>
    </source>
</evidence>
<dbReference type="PROSITE" id="PS01124">
    <property type="entry name" value="HTH_ARAC_FAMILY_2"/>
    <property type="match status" value="1"/>
</dbReference>
<dbReference type="GO" id="GO:0003700">
    <property type="term" value="F:DNA-binding transcription factor activity"/>
    <property type="evidence" value="ECO:0007669"/>
    <property type="project" value="InterPro"/>
</dbReference>